<dbReference type="Gene3D" id="3.40.50.2300">
    <property type="match status" value="1"/>
</dbReference>
<dbReference type="CDD" id="cd17535">
    <property type="entry name" value="REC_NarL-like"/>
    <property type="match status" value="1"/>
</dbReference>
<reference evidence="6 7" key="1">
    <citation type="submission" date="2023-06" db="EMBL/GenBank/DDBJ databases">
        <authorList>
            <person name="Yushchuk O."/>
            <person name="Binda E."/>
            <person name="Ruckert-Reed C."/>
            <person name="Fedorenko V."/>
            <person name="Kalinowski J."/>
            <person name="Marinelli F."/>
        </authorList>
    </citation>
    <scope>NUCLEOTIDE SEQUENCE [LARGE SCALE GENOMIC DNA]</scope>
    <source>
        <strain evidence="6 7">NRRL 3884</strain>
    </source>
</reference>
<name>A0ABY8W7X0_9ACTN</name>
<keyword evidence="7" id="KW-1185">Reference proteome</keyword>
<dbReference type="PRINTS" id="PR00038">
    <property type="entry name" value="HTHLUXR"/>
</dbReference>
<dbReference type="InterPro" id="IPR011006">
    <property type="entry name" value="CheY-like_superfamily"/>
</dbReference>
<dbReference type="Pfam" id="PF00072">
    <property type="entry name" value="Response_reg"/>
    <property type="match status" value="1"/>
</dbReference>
<dbReference type="PROSITE" id="PS50043">
    <property type="entry name" value="HTH_LUXR_2"/>
    <property type="match status" value="1"/>
</dbReference>
<dbReference type="EMBL" id="CP126980">
    <property type="protein sequence ID" value="WIM93592.1"/>
    <property type="molecule type" value="Genomic_DNA"/>
</dbReference>
<dbReference type="InterPro" id="IPR016032">
    <property type="entry name" value="Sig_transdc_resp-reg_C-effctor"/>
</dbReference>
<gene>
    <name evidence="6" type="ORF">ACTOB_005575</name>
</gene>
<evidence type="ECO:0000256" key="1">
    <source>
        <dbReference type="ARBA" id="ARBA00022553"/>
    </source>
</evidence>
<feature type="domain" description="HTH luxR-type" evidence="4">
    <location>
        <begin position="144"/>
        <end position="209"/>
    </location>
</feature>
<accession>A0ABY8W7X0</accession>
<evidence type="ECO:0000256" key="3">
    <source>
        <dbReference type="PROSITE-ProRule" id="PRU00169"/>
    </source>
</evidence>
<dbReference type="InterPro" id="IPR039420">
    <property type="entry name" value="WalR-like"/>
</dbReference>
<dbReference type="RefSeq" id="WP_284914800.1">
    <property type="nucleotide sequence ID" value="NZ_CP126980.1"/>
</dbReference>
<organism evidence="6 7">
    <name type="scientific">Actinoplanes oblitus</name>
    <dbReference type="NCBI Taxonomy" id="3040509"/>
    <lineage>
        <taxon>Bacteria</taxon>
        <taxon>Bacillati</taxon>
        <taxon>Actinomycetota</taxon>
        <taxon>Actinomycetes</taxon>
        <taxon>Micromonosporales</taxon>
        <taxon>Micromonosporaceae</taxon>
        <taxon>Actinoplanes</taxon>
    </lineage>
</organism>
<feature type="modified residue" description="4-aspartylphosphate" evidence="3">
    <location>
        <position position="54"/>
    </location>
</feature>
<dbReference type="Pfam" id="PF00196">
    <property type="entry name" value="GerE"/>
    <property type="match status" value="1"/>
</dbReference>
<dbReference type="SMART" id="SM00421">
    <property type="entry name" value="HTH_LUXR"/>
    <property type="match status" value="1"/>
</dbReference>
<dbReference type="SMART" id="SM00448">
    <property type="entry name" value="REC"/>
    <property type="match status" value="1"/>
</dbReference>
<dbReference type="InterPro" id="IPR058245">
    <property type="entry name" value="NreC/VraR/RcsB-like_REC"/>
</dbReference>
<dbReference type="Proteomes" id="UP001240150">
    <property type="component" value="Chromosome"/>
</dbReference>
<dbReference type="SUPFAM" id="SSF46894">
    <property type="entry name" value="C-terminal effector domain of the bipartite response regulators"/>
    <property type="match status" value="1"/>
</dbReference>
<evidence type="ECO:0000259" key="5">
    <source>
        <dbReference type="PROSITE" id="PS50110"/>
    </source>
</evidence>
<evidence type="ECO:0000256" key="2">
    <source>
        <dbReference type="ARBA" id="ARBA00023125"/>
    </source>
</evidence>
<sequence>MTRVLVVDDHPIMRRGLRAILEAESWVTEVLEAATVAGALRGVTGGEVDVVALDIALPDGDGIEAVHRITRVSPVTRVLMLTMSDDEDLVARALRVGAHGYVLKDTDPGAVVDALRAVASGGFVLGPNVGGSLLSGVRPRPAPLPAPFDALSARELDLLAGLAAGDSYAEIARRLGLREKTVRNRASQLFTRLAVADRVQAALLARDAGITAARGYAGC</sequence>
<evidence type="ECO:0000259" key="4">
    <source>
        <dbReference type="PROSITE" id="PS50043"/>
    </source>
</evidence>
<dbReference type="InterPro" id="IPR001789">
    <property type="entry name" value="Sig_transdc_resp-reg_receiver"/>
</dbReference>
<protein>
    <submittedName>
        <fullName evidence="6">Response regulator transcription factor</fullName>
    </submittedName>
</protein>
<dbReference type="SUPFAM" id="SSF52172">
    <property type="entry name" value="CheY-like"/>
    <property type="match status" value="1"/>
</dbReference>
<proteinExistence type="predicted"/>
<keyword evidence="1 3" id="KW-0597">Phosphoprotein</keyword>
<evidence type="ECO:0000313" key="6">
    <source>
        <dbReference type="EMBL" id="WIM93592.1"/>
    </source>
</evidence>
<dbReference type="PROSITE" id="PS50110">
    <property type="entry name" value="RESPONSE_REGULATORY"/>
    <property type="match status" value="1"/>
</dbReference>
<evidence type="ECO:0000313" key="7">
    <source>
        <dbReference type="Proteomes" id="UP001240150"/>
    </source>
</evidence>
<dbReference type="CDD" id="cd06170">
    <property type="entry name" value="LuxR_C_like"/>
    <property type="match status" value="1"/>
</dbReference>
<dbReference type="InterPro" id="IPR000792">
    <property type="entry name" value="Tscrpt_reg_LuxR_C"/>
</dbReference>
<feature type="domain" description="Response regulatory" evidence="5">
    <location>
        <begin position="3"/>
        <end position="119"/>
    </location>
</feature>
<dbReference type="PANTHER" id="PTHR43214">
    <property type="entry name" value="TWO-COMPONENT RESPONSE REGULATOR"/>
    <property type="match status" value="1"/>
</dbReference>
<keyword evidence="2" id="KW-0238">DNA-binding</keyword>